<dbReference type="HOGENOM" id="CLU_2557047_0_0_7"/>
<dbReference type="EMBL" id="CP000252">
    <property type="protein sequence ID" value="ABC77441.1"/>
    <property type="molecule type" value="Genomic_DNA"/>
</dbReference>
<proteinExistence type="predicted"/>
<evidence type="ECO:0000256" key="1">
    <source>
        <dbReference type="SAM" id="MobiDB-lite"/>
    </source>
</evidence>
<keyword evidence="3" id="KW-1185">Reference proteome</keyword>
<feature type="compositionally biased region" description="Acidic residues" evidence="1">
    <location>
        <begin position="24"/>
        <end position="35"/>
    </location>
</feature>
<dbReference type="Proteomes" id="UP000001933">
    <property type="component" value="Chromosome"/>
</dbReference>
<gene>
    <name evidence="2" type="ORF">SYN_02938</name>
</gene>
<dbReference type="KEGG" id="sat:SYN_02938"/>
<dbReference type="AlphaFoldDB" id="Q2LTN1"/>
<dbReference type="STRING" id="56780.SYN_02938"/>
<reference evidence="2 3" key="1">
    <citation type="journal article" date="2007" name="Proc. Natl. Acad. Sci. U.S.A.">
        <title>The genome of Syntrophus aciditrophicus: life at the thermodynamic limit of microbial growth.</title>
        <authorList>
            <person name="McInerney M.J."/>
            <person name="Rohlin L."/>
            <person name="Mouttaki H."/>
            <person name="Kim U."/>
            <person name="Krupp R.S."/>
            <person name="Rios-Hernandez L."/>
            <person name="Sieber J."/>
            <person name="Struchtemeyer C.G."/>
            <person name="Bhattacharyya A."/>
            <person name="Campbell J.W."/>
            <person name="Gunsalus R.P."/>
        </authorList>
    </citation>
    <scope>NUCLEOTIDE SEQUENCE [LARGE SCALE GENOMIC DNA]</scope>
    <source>
        <strain evidence="2 3">SB</strain>
    </source>
</reference>
<sequence>MLKKKHRAVAHCHRTQWAQVLQEVEEHEEHSDEEAPPNVPPKTDISFSTWSELQSGQRTSRFSEIEKNRTSKTFLHCLHRNS</sequence>
<evidence type="ECO:0000313" key="3">
    <source>
        <dbReference type="Proteomes" id="UP000001933"/>
    </source>
</evidence>
<protein>
    <submittedName>
        <fullName evidence="2">Hypothetical cytosolic protein</fullName>
    </submittedName>
</protein>
<organism evidence="2 3">
    <name type="scientific">Syntrophus aciditrophicus (strain SB)</name>
    <dbReference type="NCBI Taxonomy" id="56780"/>
    <lineage>
        <taxon>Bacteria</taxon>
        <taxon>Pseudomonadati</taxon>
        <taxon>Thermodesulfobacteriota</taxon>
        <taxon>Syntrophia</taxon>
        <taxon>Syntrophales</taxon>
        <taxon>Syntrophaceae</taxon>
        <taxon>Syntrophus</taxon>
    </lineage>
</organism>
<name>Q2LTN1_SYNAS</name>
<evidence type="ECO:0000313" key="2">
    <source>
        <dbReference type="EMBL" id="ABC77441.1"/>
    </source>
</evidence>
<dbReference type="InParanoid" id="Q2LTN1"/>
<accession>Q2LTN1</accession>
<feature type="region of interest" description="Disordered" evidence="1">
    <location>
        <begin position="24"/>
        <end position="46"/>
    </location>
</feature>